<name>A0ABR1JM08_9AGAR</name>
<accession>A0ABR1JM08</accession>
<sequence length="260" mass="29871">MANLGRSPKSSSDWTETDLKAFNIRVIDVSADEFFGVRLADINLDHLPPAIVTQENAVEPLSKEESLFFDYMNDADVGEESAVCDFMAFLLHILNYDGDGRLIRQRKEWVMTMCASMVNVKPDVTVVHRRRLPLLPVRADRRKTNRENPVPKLVAEMLGTFYSLNLTRRMLCKSPLDKKVIPGITFHGDVPIFFRMEVTQEFVTAFQAGMYPPEEILVQKCIPPVKDVVNYVKYGMRRLEHRQVILKCFEAFKKFVVVDP</sequence>
<comment type="caution">
    <text evidence="1">The sequence shown here is derived from an EMBL/GenBank/DDBJ whole genome shotgun (WGS) entry which is preliminary data.</text>
</comment>
<dbReference type="Proteomes" id="UP001498398">
    <property type="component" value="Unassembled WGS sequence"/>
</dbReference>
<keyword evidence="2" id="KW-1185">Reference proteome</keyword>
<reference evidence="1 2" key="1">
    <citation type="submission" date="2024-01" db="EMBL/GenBank/DDBJ databases">
        <title>A draft genome for the cacao thread blight pathogen Marasmiellus scandens.</title>
        <authorList>
            <person name="Baruah I.K."/>
            <person name="Leung J."/>
            <person name="Bukari Y."/>
            <person name="Amoako-Attah I."/>
            <person name="Meinhardt L.W."/>
            <person name="Bailey B.A."/>
            <person name="Cohen S.P."/>
        </authorList>
    </citation>
    <scope>NUCLEOTIDE SEQUENCE [LARGE SCALE GENOMIC DNA]</scope>
    <source>
        <strain evidence="1 2">GH-19</strain>
    </source>
</reference>
<protein>
    <submittedName>
        <fullName evidence="1">Uncharacterized protein</fullName>
    </submittedName>
</protein>
<proteinExistence type="predicted"/>
<gene>
    <name evidence="1" type="ORF">VKT23_007255</name>
</gene>
<dbReference type="EMBL" id="JBANRG010000010">
    <property type="protein sequence ID" value="KAK7462668.1"/>
    <property type="molecule type" value="Genomic_DNA"/>
</dbReference>
<organism evidence="1 2">
    <name type="scientific">Marasmiellus scandens</name>
    <dbReference type="NCBI Taxonomy" id="2682957"/>
    <lineage>
        <taxon>Eukaryota</taxon>
        <taxon>Fungi</taxon>
        <taxon>Dikarya</taxon>
        <taxon>Basidiomycota</taxon>
        <taxon>Agaricomycotina</taxon>
        <taxon>Agaricomycetes</taxon>
        <taxon>Agaricomycetidae</taxon>
        <taxon>Agaricales</taxon>
        <taxon>Marasmiineae</taxon>
        <taxon>Omphalotaceae</taxon>
        <taxon>Marasmiellus</taxon>
    </lineage>
</organism>
<evidence type="ECO:0000313" key="2">
    <source>
        <dbReference type="Proteomes" id="UP001498398"/>
    </source>
</evidence>
<evidence type="ECO:0000313" key="1">
    <source>
        <dbReference type="EMBL" id="KAK7462668.1"/>
    </source>
</evidence>